<dbReference type="PANTHER" id="PTHR12042">
    <property type="entry name" value="LACTOSYLCERAMIDE 4-ALPHA-GALACTOSYLTRANSFERASE ALPHA- 1,4-GALACTOSYLTRANSFERASE"/>
    <property type="match status" value="1"/>
</dbReference>
<dbReference type="InterPro" id="IPR029044">
    <property type="entry name" value="Nucleotide-diphossugar_trans"/>
</dbReference>
<accession>A0A835SP26</accession>
<dbReference type="InterPro" id="IPR007577">
    <property type="entry name" value="GlycoTrfase_DXD_sugar-bd_CS"/>
</dbReference>
<evidence type="ECO:0000313" key="1">
    <source>
        <dbReference type="EMBL" id="KAG2423426.1"/>
    </source>
</evidence>
<organism evidence="1 2">
    <name type="scientific">Chlamydomonas incerta</name>
    <dbReference type="NCBI Taxonomy" id="51695"/>
    <lineage>
        <taxon>Eukaryota</taxon>
        <taxon>Viridiplantae</taxon>
        <taxon>Chlorophyta</taxon>
        <taxon>core chlorophytes</taxon>
        <taxon>Chlorophyceae</taxon>
        <taxon>CS clade</taxon>
        <taxon>Chlamydomonadales</taxon>
        <taxon>Chlamydomonadaceae</taxon>
        <taxon>Chlamydomonas</taxon>
    </lineage>
</organism>
<evidence type="ECO:0008006" key="3">
    <source>
        <dbReference type="Google" id="ProtNLM"/>
    </source>
</evidence>
<dbReference type="InterPro" id="IPR051981">
    <property type="entry name" value="Glycosyltransf_32"/>
</dbReference>
<dbReference type="GO" id="GO:0006688">
    <property type="term" value="P:glycosphingolipid biosynthetic process"/>
    <property type="evidence" value="ECO:0007669"/>
    <property type="project" value="TreeGrafter"/>
</dbReference>
<gene>
    <name evidence="1" type="ORF">HXX76_015297</name>
</gene>
<dbReference type="GO" id="GO:0016020">
    <property type="term" value="C:membrane"/>
    <property type="evidence" value="ECO:0007669"/>
    <property type="project" value="GOC"/>
</dbReference>
<dbReference type="EMBL" id="JAEHOC010000079">
    <property type="protein sequence ID" value="KAG2423426.1"/>
    <property type="molecule type" value="Genomic_DNA"/>
</dbReference>
<dbReference type="Gene3D" id="3.90.550.20">
    <property type="match status" value="1"/>
</dbReference>
<name>A0A835SP26_CHLIN</name>
<evidence type="ECO:0000313" key="2">
    <source>
        <dbReference type="Proteomes" id="UP000650467"/>
    </source>
</evidence>
<dbReference type="GO" id="GO:0016758">
    <property type="term" value="F:hexosyltransferase activity"/>
    <property type="evidence" value="ECO:0007669"/>
    <property type="project" value="TreeGrafter"/>
</dbReference>
<comment type="caution">
    <text evidence="1">The sequence shown here is derived from an EMBL/GenBank/DDBJ whole genome shotgun (WGS) entry which is preliminary data.</text>
</comment>
<dbReference type="Pfam" id="PF04488">
    <property type="entry name" value="Gly_transf_sug"/>
    <property type="match status" value="1"/>
</dbReference>
<sequence length="327" mass="37159">MRQFLDDSGLSNIFLTWTTGPDTLDALAVQCITSVIDVYSPLRKHASGGIFILANHIDQEVAEAHGWVRPGVHLVRYEVEDVLQETPLESWYLDQRGQLEEGEFWFSHVTDLMRFALVYKHGGVYMDADVLVMRPISASHVNKLYRSVNDSKLFECAVVFFEAGHPYLFEVLKHIPRHYQPDDWCSAGPRPLTSVYERLSRPGGLHAAHELPRQVVPSIYLGIRLRRARGFWREGSLRTEDFIGCEAVHLWGSVARGYLSTQATTYIKGKDKERAFKERVAALKKVSWCKPHAPRLDKCADLAECEAQLTALMSAAEEEQREAHPLL</sequence>
<dbReference type="SUPFAM" id="SSF53448">
    <property type="entry name" value="Nucleotide-diphospho-sugar transferases"/>
    <property type="match status" value="1"/>
</dbReference>
<dbReference type="OrthoDB" id="543760at2759"/>
<dbReference type="Proteomes" id="UP000650467">
    <property type="component" value="Unassembled WGS sequence"/>
</dbReference>
<proteinExistence type="predicted"/>
<dbReference type="AlphaFoldDB" id="A0A835SP26"/>
<reference evidence="1" key="1">
    <citation type="journal article" date="2020" name="bioRxiv">
        <title>Comparative genomics of Chlamydomonas.</title>
        <authorList>
            <person name="Craig R.J."/>
            <person name="Hasan A.R."/>
            <person name="Ness R.W."/>
            <person name="Keightley P.D."/>
        </authorList>
    </citation>
    <scope>NUCLEOTIDE SEQUENCE</scope>
    <source>
        <strain evidence="1">SAG 7.73</strain>
    </source>
</reference>
<protein>
    <recommendedName>
        <fullName evidence="3">Alpha 1,4-glycosyltransferase domain-containing protein</fullName>
    </recommendedName>
</protein>
<dbReference type="PANTHER" id="PTHR12042:SF21">
    <property type="entry name" value="ALPHA1,4-GALACTOSYLTRANSFERASE 1-RELATED"/>
    <property type="match status" value="1"/>
</dbReference>
<keyword evidence="2" id="KW-1185">Reference proteome</keyword>